<protein>
    <submittedName>
        <fullName evidence="1">Uncharacterized protein</fullName>
    </submittedName>
</protein>
<organism evidence="1 2">
    <name type="scientific">Sistotremastrum niveocremeum HHB9708</name>
    <dbReference type="NCBI Taxonomy" id="1314777"/>
    <lineage>
        <taxon>Eukaryota</taxon>
        <taxon>Fungi</taxon>
        <taxon>Dikarya</taxon>
        <taxon>Basidiomycota</taxon>
        <taxon>Agaricomycotina</taxon>
        <taxon>Agaricomycetes</taxon>
        <taxon>Sistotremastrales</taxon>
        <taxon>Sistotremastraceae</taxon>
        <taxon>Sertulicium</taxon>
        <taxon>Sertulicium niveocremeum</taxon>
    </lineage>
</organism>
<reference evidence="1 2" key="1">
    <citation type="journal article" date="2016" name="Mol. Biol. Evol.">
        <title>Comparative Genomics of Early-Diverging Mushroom-Forming Fungi Provides Insights into the Origins of Lignocellulose Decay Capabilities.</title>
        <authorList>
            <person name="Nagy L.G."/>
            <person name="Riley R."/>
            <person name="Tritt A."/>
            <person name="Adam C."/>
            <person name="Daum C."/>
            <person name="Floudas D."/>
            <person name="Sun H."/>
            <person name="Yadav J.S."/>
            <person name="Pangilinan J."/>
            <person name="Larsson K.H."/>
            <person name="Matsuura K."/>
            <person name="Barry K."/>
            <person name="Labutti K."/>
            <person name="Kuo R."/>
            <person name="Ohm R.A."/>
            <person name="Bhattacharya S.S."/>
            <person name="Shirouzu T."/>
            <person name="Yoshinaga Y."/>
            <person name="Martin F.M."/>
            <person name="Grigoriev I.V."/>
            <person name="Hibbett D.S."/>
        </authorList>
    </citation>
    <scope>NUCLEOTIDE SEQUENCE [LARGE SCALE GENOMIC DNA]</scope>
    <source>
        <strain evidence="1 2">HHB9708</strain>
    </source>
</reference>
<proteinExistence type="predicted"/>
<accession>A0A164P4U7</accession>
<dbReference type="AlphaFoldDB" id="A0A164P4U7"/>
<dbReference type="EMBL" id="KV419437">
    <property type="protein sequence ID" value="KZS88365.1"/>
    <property type="molecule type" value="Genomic_DNA"/>
</dbReference>
<evidence type="ECO:0000313" key="1">
    <source>
        <dbReference type="EMBL" id="KZS88365.1"/>
    </source>
</evidence>
<evidence type="ECO:0000313" key="2">
    <source>
        <dbReference type="Proteomes" id="UP000076722"/>
    </source>
</evidence>
<gene>
    <name evidence="1" type="ORF">SISNIDRAFT_459826</name>
</gene>
<name>A0A164P4U7_9AGAM</name>
<keyword evidence="2" id="KW-1185">Reference proteome</keyword>
<dbReference type="Proteomes" id="UP000076722">
    <property type="component" value="Unassembled WGS sequence"/>
</dbReference>
<sequence>MAFWHDSGTAADMLRHKPIRIASVLGLRATSGLPSASATPVRRNPVGISVYTFDRISACDRIQDIQGIHARSRDS</sequence>